<evidence type="ECO:0000256" key="1">
    <source>
        <dbReference type="SAM" id="SignalP"/>
    </source>
</evidence>
<dbReference type="OrthoDB" id="7206101at2"/>
<reference evidence="3 4" key="1">
    <citation type="submission" date="2017-12" db="EMBL/GenBank/DDBJ databases">
        <authorList>
            <person name="Hurst M.R.H."/>
        </authorList>
    </citation>
    <scope>NUCLEOTIDE SEQUENCE [LARGE SCALE GENOMIC DNA]</scope>
    <source>
        <strain evidence="3 4">SY-3-19</strain>
    </source>
</reference>
<dbReference type="RefSeq" id="WP_104828340.1">
    <property type="nucleotide sequence ID" value="NZ_PJCH01000001.1"/>
</dbReference>
<dbReference type="Pfam" id="PF09832">
    <property type="entry name" value="DUF2059"/>
    <property type="match status" value="1"/>
</dbReference>
<evidence type="ECO:0000313" key="3">
    <source>
        <dbReference type="EMBL" id="PQA89638.1"/>
    </source>
</evidence>
<dbReference type="AlphaFoldDB" id="A0A2S7KB06"/>
<dbReference type="Proteomes" id="UP000239504">
    <property type="component" value="Unassembled WGS sequence"/>
</dbReference>
<comment type="caution">
    <text evidence="3">The sequence shown here is derived from an EMBL/GenBank/DDBJ whole genome shotgun (WGS) entry which is preliminary data.</text>
</comment>
<feature type="domain" description="DUF2059" evidence="2">
    <location>
        <begin position="97"/>
        <end position="153"/>
    </location>
</feature>
<feature type="chain" id="PRO_5015701888" description="DUF2059 domain-containing protein" evidence="1">
    <location>
        <begin position="23"/>
        <end position="174"/>
    </location>
</feature>
<name>A0A2S7KB06_9PROT</name>
<organism evidence="3 4">
    <name type="scientific">Hyphococcus luteus</name>
    <dbReference type="NCBI Taxonomy" id="2058213"/>
    <lineage>
        <taxon>Bacteria</taxon>
        <taxon>Pseudomonadati</taxon>
        <taxon>Pseudomonadota</taxon>
        <taxon>Alphaproteobacteria</taxon>
        <taxon>Parvularculales</taxon>
        <taxon>Parvularculaceae</taxon>
        <taxon>Hyphococcus</taxon>
    </lineage>
</organism>
<gene>
    <name evidence="3" type="ORF">CW354_01880</name>
</gene>
<dbReference type="InterPro" id="IPR018637">
    <property type="entry name" value="DUF2059"/>
</dbReference>
<evidence type="ECO:0000259" key="2">
    <source>
        <dbReference type="Pfam" id="PF09832"/>
    </source>
</evidence>
<sequence>MTFRNITLAAAASVGLCAPALAADDSAEKMKLAEELVELSQAKQMSKQIIAQMAPAQIQVIKSMTPETDLSDAQLEAILTETSAIMREELEPAIDGLIDDMTPVYAEVYTVEELQGVVDFYKSPVGASFLSKQSLAIEKSMAVSMQWAQNVIPGVMARAMPRIQEKVKQMKEAQ</sequence>
<protein>
    <recommendedName>
        <fullName evidence="2">DUF2059 domain-containing protein</fullName>
    </recommendedName>
</protein>
<accession>A0A2S7KB06</accession>
<dbReference type="EMBL" id="PJCH01000001">
    <property type="protein sequence ID" value="PQA89638.1"/>
    <property type="molecule type" value="Genomic_DNA"/>
</dbReference>
<keyword evidence="4" id="KW-1185">Reference proteome</keyword>
<keyword evidence="1" id="KW-0732">Signal</keyword>
<feature type="signal peptide" evidence="1">
    <location>
        <begin position="1"/>
        <end position="22"/>
    </location>
</feature>
<proteinExistence type="predicted"/>
<evidence type="ECO:0000313" key="4">
    <source>
        <dbReference type="Proteomes" id="UP000239504"/>
    </source>
</evidence>